<keyword evidence="2" id="KW-0472">Membrane</keyword>
<gene>
    <name evidence="3" type="ORF">DVA86_15820</name>
</gene>
<dbReference type="AlphaFoldDB" id="A0A345XQJ2"/>
<keyword evidence="4" id="KW-1185">Reference proteome</keyword>
<reference evidence="3 4" key="1">
    <citation type="submission" date="2018-07" db="EMBL/GenBank/DDBJ databases">
        <title>Draft genome of the type strain Streptomyces armeniacus ATCC 15676.</title>
        <authorList>
            <person name="Labana P."/>
            <person name="Gosse J.T."/>
            <person name="Boddy C.N."/>
        </authorList>
    </citation>
    <scope>NUCLEOTIDE SEQUENCE [LARGE SCALE GENOMIC DNA]</scope>
    <source>
        <strain evidence="3 4">ATCC 15676</strain>
    </source>
</reference>
<organism evidence="3 4">
    <name type="scientific">Streptomyces armeniacus</name>
    <dbReference type="NCBI Taxonomy" id="83291"/>
    <lineage>
        <taxon>Bacteria</taxon>
        <taxon>Bacillati</taxon>
        <taxon>Actinomycetota</taxon>
        <taxon>Actinomycetes</taxon>
        <taxon>Kitasatosporales</taxon>
        <taxon>Streptomycetaceae</taxon>
        <taxon>Streptomyces</taxon>
    </lineage>
</organism>
<keyword evidence="2" id="KW-1133">Transmembrane helix</keyword>
<keyword evidence="2" id="KW-0812">Transmembrane</keyword>
<name>A0A345XQJ2_9ACTN</name>
<feature type="region of interest" description="Disordered" evidence="1">
    <location>
        <begin position="72"/>
        <end position="92"/>
    </location>
</feature>
<evidence type="ECO:0000313" key="3">
    <source>
        <dbReference type="EMBL" id="AXK33908.1"/>
    </source>
</evidence>
<evidence type="ECO:0000256" key="1">
    <source>
        <dbReference type="SAM" id="MobiDB-lite"/>
    </source>
</evidence>
<feature type="transmembrane region" description="Helical" evidence="2">
    <location>
        <begin position="34"/>
        <end position="51"/>
    </location>
</feature>
<protein>
    <submittedName>
        <fullName evidence="3">Uncharacterized protein</fullName>
    </submittedName>
</protein>
<accession>A0A345XQJ2</accession>
<evidence type="ECO:0000256" key="2">
    <source>
        <dbReference type="SAM" id="Phobius"/>
    </source>
</evidence>
<proteinExistence type="predicted"/>
<dbReference type="RefSeq" id="WP_208879054.1">
    <property type="nucleotide sequence ID" value="NZ_CP031320.1"/>
</dbReference>
<evidence type="ECO:0000313" key="4">
    <source>
        <dbReference type="Proteomes" id="UP000254425"/>
    </source>
</evidence>
<dbReference type="KEGG" id="sarm:DVA86_15820"/>
<dbReference type="Proteomes" id="UP000254425">
    <property type="component" value="Chromosome"/>
</dbReference>
<sequence>MTGAANMVLAVVVVLLLAVPIVVAALKGKYGMVVLGVLVHPCWWVAAIRLAKPHSFWARRFYDEETLREAQHRYPDGPRPRKRFEDRPWRAS</sequence>
<dbReference type="EMBL" id="CP031320">
    <property type="protein sequence ID" value="AXK33908.1"/>
    <property type="molecule type" value="Genomic_DNA"/>
</dbReference>